<feature type="region of interest" description="Disordered" evidence="1">
    <location>
        <begin position="734"/>
        <end position="787"/>
    </location>
</feature>
<feature type="region of interest" description="Disordered" evidence="1">
    <location>
        <begin position="1056"/>
        <end position="1124"/>
    </location>
</feature>
<feature type="compositionally biased region" description="Polar residues" evidence="1">
    <location>
        <begin position="25"/>
        <end position="35"/>
    </location>
</feature>
<dbReference type="Pfam" id="PF20162">
    <property type="entry name" value="Etd1"/>
    <property type="match status" value="1"/>
</dbReference>
<feature type="compositionally biased region" description="Basic and acidic residues" evidence="1">
    <location>
        <begin position="734"/>
        <end position="758"/>
    </location>
</feature>
<dbReference type="AlphaFoldDB" id="A0A8K0RT61"/>
<feature type="region of interest" description="Disordered" evidence="1">
    <location>
        <begin position="360"/>
        <end position="591"/>
    </location>
</feature>
<accession>A0A8K0RT61</accession>
<organism evidence="2 3">
    <name type="scientific">Fusarium tricinctum</name>
    <dbReference type="NCBI Taxonomy" id="61284"/>
    <lineage>
        <taxon>Eukaryota</taxon>
        <taxon>Fungi</taxon>
        <taxon>Dikarya</taxon>
        <taxon>Ascomycota</taxon>
        <taxon>Pezizomycotina</taxon>
        <taxon>Sordariomycetes</taxon>
        <taxon>Hypocreomycetidae</taxon>
        <taxon>Hypocreales</taxon>
        <taxon>Nectriaceae</taxon>
        <taxon>Fusarium</taxon>
        <taxon>Fusarium tricinctum species complex</taxon>
    </lineage>
</organism>
<proteinExistence type="predicted"/>
<evidence type="ECO:0000313" key="3">
    <source>
        <dbReference type="Proteomes" id="UP000813427"/>
    </source>
</evidence>
<feature type="compositionally biased region" description="Polar residues" evidence="1">
    <location>
        <begin position="1105"/>
        <end position="1124"/>
    </location>
</feature>
<feature type="region of interest" description="Disordered" evidence="1">
    <location>
        <begin position="636"/>
        <end position="656"/>
    </location>
</feature>
<sequence>MQTVPSLVGTGTAIAAAASGLVFGQPTTEPNSFTPATRRPSHSRRVSIDREPVIRSPSPGNFASSRPATSNTAASVLGASHYYTLPRPITASRPPLSRYQRPPMPQTQSTPPPQASSRRSSFCRHPDSPAIIPESRESVSSNGSWIRRLSIRPLSRHESTRSSVGPDAPSIFSHGSAAPILRSPATSNLPRNKLVKRSTSTRIDPDPLPRRRAKSHLQILPVLRRPATSHQRSATLQLSRPDSALNTPTDANNFSFDDPPRPHEFLAPSPLNPPSRSASIRSGWKSYFHSKRSSIGGRPGSSRFGEFSPHARGVFSKRIVIENDERSRVHLVKPRMVSRATAPPQGLLPAASIQAGFEPTQTTIDEPTVSPESTPSRTPRKSNSMPFASTGTWAVRTTGSIRRPKRGAEPGVGNKRRVSEPLTGAQFGADLGTNPPLESTLPAASPLSDRQGLPLGSAAGVQLRSRKRNCSSPIPPPPRLANFHTDASRLGYSAGVSTHQSRPNQPSGSSTSSTAMSQLRASQHERTSTMESSECDIRDCTSGDDDDTDFKSDTMFDSIRTVGSGRARAVETPLESMYDESPPSTAGNGTKTKRLSIHEMLSRTWEEDEKIMEEDENASTPVRTIHRSEVSPRFQLDSRFNPAPHDISTSANQEYSRLSLDDEFDDDWARDDEFPCNPLSPPSKGSSLNSRGINPNVRLALANISGNGLADTNGHDTQHDRPLSSLFDWSEPSVHDKFDTERPLRPKTSYTKEMDSRGGRSAMRKGPTPTHVRSQSVPVVHDAPEDSKTIGSKYGTWGMGTKTISEDWDDDFEFGANSMGSNDKGDKMFAVPESIRATQPSVKAHSGHIREFSLLVNDLKRLCRHGRDMNMLDGPQKGLWKEADGIIALASPDEESLAEDDDDQKSTSSINFDAFDIDERFGDEGFDAHSMNRLDAAFDGHEPPMSKTTVVRERHSPRRRSVFSPEDDIFGNWPGTDNPPSARPSRPRTPDNKYNKAHDVSGVVRSVIGAMQHRVPDQTPDNGKVHFDTNSLKALVKRAGDLRDLLSDIVRQADQIMQSPMRTPRNERQHDSSPAFTRVFDDPGSSPPRRVVRSRGNNSLREAASSDNSPSSGLPQRMQMMTVN</sequence>
<feature type="compositionally biased region" description="Polar residues" evidence="1">
    <location>
        <begin position="647"/>
        <end position="656"/>
    </location>
</feature>
<feature type="compositionally biased region" description="Polar residues" evidence="1">
    <location>
        <begin position="58"/>
        <end position="71"/>
    </location>
</feature>
<dbReference type="Proteomes" id="UP000813427">
    <property type="component" value="Unassembled WGS sequence"/>
</dbReference>
<gene>
    <name evidence="2" type="ORF">BKA59DRAFT_264346</name>
</gene>
<feature type="compositionally biased region" description="Polar residues" evidence="1">
    <location>
        <begin position="360"/>
        <end position="400"/>
    </location>
</feature>
<feature type="region of interest" description="Disordered" evidence="1">
    <location>
        <begin position="23"/>
        <end position="71"/>
    </location>
</feature>
<feature type="compositionally biased region" description="Low complexity" evidence="1">
    <location>
        <begin position="507"/>
        <end position="517"/>
    </location>
</feature>
<dbReference type="OrthoDB" id="5346713at2759"/>
<feature type="compositionally biased region" description="Basic and acidic residues" evidence="1">
    <location>
        <begin position="988"/>
        <end position="998"/>
    </location>
</feature>
<comment type="caution">
    <text evidence="2">The sequence shown here is derived from an EMBL/GenBank/DDBJ whole genome shotgun (WGS) entry which is preliminary data.</text>
</comment>
<protein>
    <submittedName>
        <fullName evidence="2">Uncharacterized protein</fullName>
    </submittedName>
</protein>
<feature type="region of interest" description="Disordered" evidence="1">
    <location>
        <begin position="937"/>
        <end position="998"/>
    </location>
</feature>
<feature type="region of interest" description="Disordered" evidence="1">
    <location>
        <begin position="86"/>
        <end position="278"/>
    </location>
</feature>
<dbReference type="InterPro" id="IPR045342">
    <property type="entry name" value="Etd1"/>
</dbReference>
<feature type="compositionally biased region" description="Polar residues" evidence="1">
    <location>
        <begin position="495"/>
        <end position="506"/>
    </location>
</feature>
<feature type="compositionally biased region" description="Basic and acidic residues" evidence="1">
    <location>
        <begin position="937"/>
        <end position="954"/>
    </location>
</feature>
<dbReference type="GO" id="GO:0005096">
    <property type="term" value="F:GTPase activator activity"/>
    <property type="evidence" value="ECO:0007669"/>
    <property type="project" value="InterPro"/>
</dbReference>
<feature type="compositionally biased region" description="Pro residues" evidence="1">
    <location>
        <begin position="102"/>
        <end position="114"/>
    </location>
</feature>
<keyword evidence="3" id="KW-1185">Reference proteome</keyword>
<feature type="compositionally biased region" description="Polar residues" evidence="1">
    <location>
        <begin position="228"/>
        <end position="255"/>
    </location>
</feature>
<evidence type="ECO:0000313" key="2">
    <source>
        <dbReference type="EMBL" id="KAH7238899.1"/>
    </source>
</evidence>
<name>A0A8K0RT61_9HYPO</name>
<evidence type="ECO:0000256" key="1">
    <source>
        <dbReference type="SAM" id="MobiDB-lite"/>
    </source>
</evidence>
<dbReference type="GO" id="GO:1902412">
    <property type="term" value="P:regulation of mitotic cytokinesis"/>
    <property type="evidence" value="ECO:0007669"/>
    <property type="project" value="InterPro"/>
</dbReference>
<reference evidence="2" key="1">
    <citation type="journal article" date="2021" name="Nat. Commun.">
        <title>Genetic determinants of endophytism in the Arabidopsis root mycobiome.</title>
        <authorList>
            <person name="Mesny F."/>
            <person name="Miyauchi S."/>
            <person name="Thiergart T."/>
            <person name="Pickel B."/>
            <person name="Atanasova L."/>
            <person name="Karlsson M."/>
            <person name="Huettel B."/>
            <person name="Barry K.W."/>
            <person name="Haridas S."/>
            <person name="Chen C."/>
            <person name="Bauer D."/>
            <person name="Andreopoulos W."/>
            <person name="Pangilinan J."/>
            <person name="LaButti K."/>
            <person name="Riley R."/>
            <person name="Lipzen A."/>
            <person name="Clum A."/>
            <person name="Drula E."/>
            <person name="Henrissat B."/>
            <person name="Kohler A."/>
            <person name="Grigoriev I.V."/>
            <person name="Martin F.M."/>
            <person name="Hacquard S."/>
        </authorList>
    </citation>
    <scope>NUCLEOTIDE SEQUENCE</scope>
    <source>
        <strain evidence="2">MPI-SDFR-AT-0068</strain>
    </source>
</reference>
<feature type="region of interest" description="Disordered" evidence="1">
    <location>
        <begin position="669"/>
        <end position="691"/>
    </location>
</feature>
<dbReference type="EMBL" id="JAGPXF010000006">
    <property type="protein sequence ID" value="KAH7238899.1"/>
    <property type="molecule type" value="Genomic_DNA"/>
</dbReference>